<keyword evidence="8" id="KW-1185">Reference proteome</keyword>
<dbReference type="Gene3D" id="2.120.10.10">
    <property type="match status" value="1"/>
</dbReference>
<comment type="catalytic activity">
    <reaction evidence="1">
        <text>Hydrolysis of alpha-(2-&gt;3)-, alpha-(2-&gt;6)-, alpha-(2-&gt;8)- glycosidic linkages of terminal sialic acid residues in oligosaccharides, glycoproteins, glycolipids, colominic acid and synthetic substrates.</text>
        <dbReference type="EC" id="3.2.1.18"/>
    </reaction>
</comment>
<feature type="region of interest" description="Disordered" evidence="4">
    <location>
        <begin position="31"/>
        <end position="52"/>
    </location>
</feature>
<protein>
    <recommendedName>
        <fullName evidence="3">exo-alpha-sialidase</fullName>
        <ecNumber evidence="3">3.2.1.18</ecNumber>
    </recommendedName>
</protein>
<dbReference type="Pfam" id="PF13088">
    <property type="entry name" value="BNR_2"/>
    <property type="match status" value="1"/>
</dbReference>
<evidence type="ECO:0000259" key="6">
    <source>
        <dbReference type="Pfam" id="PF13088"/>
    </source>
</evidence>
<dbReference type="EMBL" id="JAVREN010000017">
    <property type="protein sequence ID" value="MDT0308026.1"/>
    <property type="molecule type" value="Genomic_DNA"/>
</dbReference>
<sequence>MKPSGPALRALAVTAAAALGVLGTALALDGRAAGPDRPREDGRSTGPAAGPACESSVPFAAGQGGYAAFRIPAAVATPGGALLAFAEGRRDGAGDTGAIDVVARRSADGGCTWGPLTVVAAGGSDTRGNPTPVADPATGRVVLLTTFNGGGSTEAEIMRGEVTAGEGRRVFVQISEDDGRTFGASREITDDAALPGWRWYATGPGHGIALTGGEHAGRLVIPANHSASPPAGSPDTGLEPRYYGAHALISDDGGESWRIGYVADEYTGDLNPNESQVAELPDGRLYFSARDQNGTGRGHRAGAWSADGGESLEAPYAAQHDLDAVPVVQGSVLQLPGGPLLFSGPSVPEERRAPAVWRSDDGGRTFRPAASLSRLPAAYSDLVPLEDGTAGVLFETGEQGPYERIEFRRLGPL</sequence>
<feature type="compositionally biased region" description="Basic and acidic residues" evidence="4">
    <location>
        <begin position="34"/>
        <end position="43"/>
    </location>
</feature>
<comment type="caution">
    <text evidence="7">The sequence shown here is derived from an EMBL/GenBank/DDBJ whole genome shotgun (WGS) entry which is preliminary data.</text>
</comment>
<feature type="signal peptide" evidence="5">
    <location>
        <begin position="1"/>
        <end position="27"/>
    </location>
</feature>
<keyword evidence="5" id="KW-0732">Signal</keyword>
<name>A0ABU2L8X6_9ACTN</name>
<reference evidence="8" key="1">
    <citation type="submission" date="2023-07" db="EMBL/GenBank/DDBJ databases">
        <title>30 novel species of actinomycetes from the DSMZ collection.</title>
        <authorList>
            <person name="Nouioui I."/>
        </authorList>
    </citation>
    <scope>NUCLEOTIDE SEQUENCE [LARGE SCALE GENOMIC DNA]</scope>
    <source>
        <strain evidence="8">DSM 44917</strain>
    </source>
</reference>
<organism evidence="7 8">
    <name type="scientific">Streptomyces boetiae</name>
    <dbReference type="NCBI Taxonomy" id="3075541"/>
    <lineage>
        <taxon>Bacteria</taxon>
        <taxon>Bacillati</taxon>
        <taxon>Actinomycetota</taxon>
        <taxon>Actinomycetes</taxon>
        <taxon>Kitasatosporales</taxon>
        <taxon>Streptomycetaceae</taxon>
        <taxon>Streptomyces</taxon>
    </lineage>
</organism>
<dbReference type="InterPro" id="IPR011040">
    <property type="entry name" value="Sialidase"/>
</dbReference>
<accession>A0ABU2L8X6</accession>
<evidence type="ECO:0000256" key="4">
    <source>
        <dbReference type="SAM" id="MobiDB-lite"/>
    </source>
</evidence>
<dbReference type="EC" id="3.2.1.18" evidence="3"/>
<dbReference type="InterPro" id="IPR026856">
    <property type="entry name" value="Sialidase_fam"/>
</dbReference>
<comment type="similarity">
    <text evidence="2">Belongs to the glycosyl hydrolase 33 family.</text>
</comment>
<gene>
    <name evidence="7" type="ORF">RM780_13770</name>
</gene>
<feature type="domain" description="Sialidase" evidence="6">
    <location>
        <begin position="80"/>
        <end position="389"/>
    </location>
</feature>
<dbReference type="SUPFAM" id="SSF50939">
    <property type="entry name" value="Sialidases"/>
    <property type="match status" value="1"/>
</dbReference>
<evidence type="ECO:0000256" key="2">
    <source>
        <dbReference type="ARBA" id="ARBA00009348"/>
    </source>
</evidence>
<dbReference type="PANTHER" id="PTHR10628:SF30">
    <property type="entry name" value="EXO-ALPHA-SIALIDASE"/>
    <property type="match status" value="1"/>
</dbReference>
<dbReference type="CDD" id="cd15482">
    <property type="entry name" value="Sialidase_non-viral"/>
    <property type="match status" value="1"/>
</dbReference>
<feature type="chain" id="PRO_5046157525" description="exo-alpha-sialidase" evidence="5">
    <location>
        <begin position="28"/>
        <end position="413"/>
    </location>
</feature>
<dbReference type="Proteomes" id="UP001183388">
    <property type="component" value="Unassembled WGS sequence"/>
</dbReference>
<keyword evidence="7" id="KW-0378">Hydrolase</keyword>
<evidence type="ECO:0000256" key="1">
    <source>
        <dbReference type="ARBA" id="ARBA00000427"/>
    </source>
</evidence>
<evidence type="ECO:0000256" key="3">
    <source>
        <dbReference type="ARBA" id="ARBA00012733"/>
    </source>
</evidence>
<proteinExistence type="inferred from homology"/>
<dbReference type="InterPro" id="IPR036278">
    <property type="entry name" value="Sialidase_sf"/>
</dbReference>
<dbReference type="PANTHER" id="PTHR10628">
    <property type="entry name" value="SIALIDASE"/>
    <property type="match status" value="1"/>
</dbReference>
<keyword evidence="7" id="KW-0326">Glycosidase</keyword>
<dbReference type="GO" id="GO:0016798">
    <property type="term" value="F:hydrolase activity, acting on glycosyl bonds"/>
    <property type="evidence" value="ECO:0007669"/>
    <property type="project" value="UniProtKB-KW"/>
</dbReference>
<evidence type="ECO:0000256" key="5">
    <source>
        <dbReference type="SAM" id="SignalP"/>
    </source>
</evidence>
<evidence type="ECO:0000313" key="7">
    <source>
        <dbReference type="EMBL" id="MDT0308026.1"/>
    </source>
</evidence>
<evidence type="ECO:0000313" key="8">
    <source>
        <dbReference type="Proteomes" id="UP001183388"/>
    </source>
</evidence>